<keyword evidence="1" id="KW-0732">Signal</keyword>
<name>A0A265V0I2_9FLAO</name>
<accession>A0A265V0I2</accession>
<dbReference type="GO" id="GO:0030246">
    <property type="term" value="F:carbohydrate binding"/>
    <property type="evidence" value="ECO:0007669"/>
    <property type="project" value="InterPro"/>
</dbReference>
<protein>
    <recommendedName>
        <fullName evidence="2">DUF4382 domain-containing protein</fullName>
    </recommendedName>
</protein>
<dbReference type="PROSITE" id="PS51257">
    <property type="entry name" value="PROKAR_LIPOPROTEIN"/>
    <property type="match status" value="1"/>
</dbReference>
<organism evidence="3 4">
    <name type="scientific">Winogradskyella aurantia</name>
    <dbReference type="NCBI Taxonomy" id="1915063"/>
    <lineage>
        <taxon>Bacteria</taxon>
        <taxon>Pseudomonadati</taxon>
        <taxon>Bacteroidota</taxon>
        <taxon>Flavobacteriia</taxon>
        <taxon>Flavobacteriales</taxon>
        <taxon>Flavobacteriaceae</taxon>
        <taxon>Winogradskyella</taxon>
    </lineage>
</organism>
<dbReference type="Gene3D" id="2.60.40.1120">
    <property type="entry name" value="Carboxypeptidase-like, regulatory domain"/>
    <property type="match status" value="1"/>
</dbReference>
<dbReference type="InterPro" id="IPR013784">
    <property type="entry name" value="Carb-bd-like_fold"/>
</dbReference>
<dbReference type="Pfam" id="PF13620">
    <property type="entry name" value="CarboxypepD_reg"/>
    <property type="match status" value="1"/>
</dbReference>
<evidence type="ECO:0000256" key="1">
    <source>
        <dbReference type="SAM" id="SignalP"/>
    </source>
</evidence>
<feature type="domain" description="DUF4382" evidence="2">
    <location>
        <begin position="31"/>
        <end position="181"/>
    </location>
</feature>
<dbReference type="AlphaFoldDB" id="A0A265V0I2"/>
<dbReference type="EMBL" id="NGJN01000001">
    <property type="protein sequence ID" value="OZV70992.1"/>
    <property type="molecule type" value="Genomic_DNA"/>
</dbReference>
<comment type="caution">
    <text evidence="3">The sequence shown here is derived from an EMBL/GenBank/DDBJ whole genome shotgun (WGS) entry which is preliminary data.</text>
</comment>
<dbReference type="Pfam" id="PF14321">
    <property type="entry name" value="DUF4382"/>
    <property type="match status" value="1"/>
</dbReference>
<keyword evidence="4" id="KW-1185">Reference proteome</keyword>
<evidence type="ECO:0000259" key="2">
    <source>
        <dbReference type="Pfam" id="PF14321"/>
    </source>
</evidence>
<proteinExistence type="predicted"/>
<reference evidence="3 4" key="1">
    <citation type="submission" date="2017-05" db="EMBL/GenBank/DDBJ databases">
        <title>The draft genome sequence of Idiomarina salinarum WNB302.</title>
        <authorList>
            <person name="Sun Y."/>
            <person name="Chen B."/>
            <person name="Du Z."/>
        </authorList>
    </citation>
    <scope>NUCLEOTIDE SEQUENCE [LARGE SCALE GENOMIC DNA]</scope>
    <source>
        <strain evidence="3 4">WNB302</strain>
    </source>
</reference>
<dbReference type="OrthoDB" id="2111471at2"/>
<dbReference type="InterPro" id="IPR025491">
    <property type="entry name" value="DUF4382"/>
</dbReference>
<feature type="signal peptide" evidence="1">
    <location>
        <begin position="1"/>
        <end position="18"/>
    </location>
</feature>
<feature type="chain" id="PRO_5012289175" description="DUF4382 domain-containing protein" evidence="1">
    <location>
        <begin position="19"/>
        <end position="272"/>
    </location>
</feature>
<evidence type="ECO:0000313" key="4">
    <source>
        <dbReference type="Proteomes" id="UP000216840"/>
    </source>
</evidence>
<evidence type="ECO:0000313" key="3">
    <source>
        <dbReference type="EMBL" id="OZV70992.1"/>
    </source>
</evidence>
<dbReference type="Proteomes" id="UP000216840">
    <property type="component" value="Unassembled WGS sequence"/>
</dbReference>
<dbReference type="SUPFAM" id="SSF49452">
    <property type="entry name" value="Starch-binding domain-like"/>
    <property type="match status" value="1"/>
</dbReference>
<sequence length="272" mass="29188">MNLLRQLLSVLIILSLVACNDSDSSNSQEPAQLSVRLVDNPGDYENVFVEITDVMIKYGNTTDDPENDDEGGWVSIGIIEPGIYDLLELTGGINLPLVENENIEPGLIKQIRLVLGSSNSIVLDGEIEARPLTTPSAQQSGLKVMVNQPIEAGFNYSFILDFDVDESIVVAGNSGNIILKPVLRANLEVNSGSIEGSVIPSDLAVEIEVSNESTTASTFTDDLGNYEVIGLPAGIYTVTITPEESSLFEPVVLTDVEVTVGNTTILDVITFE</sequence>
<dbReference type="RefSeq" id="WP_094967066.1">
    <property type="nucleotide sequence ID" value="NZ_NGJN01000001.1"/>
</dbReference>
<gene>
    <name evidence="3" type="ORF">CA834_02435</name>
</gene>